<proteinExistence type="predicted"/>
<sequence>MGYYYSFQRLSYVEINKFEINTFSLITQSLVILGEKNYSLVLDFPLNEQISKENVLQFAYGFYGTITVSIVVNYSLTDFGNIIMGQILPYHR</sequence>
<organism evidence="1 2">
    <name type="scientific">Daphnia magna</name>
    <dbReference type="NCBI Taxonomy" id="35525"/>
    <lineage>
        <taxon>Eukaryota</taxon>
        <taxon>Metazoa</taxon>
        <taxon>Ecdysozoa</taxon>
        <taxon>Arthropoda</taxon>
        <taxon>Crustacea</taxon>
        <taxon>Branchiopoda</taxon>
        <taxon>Diplostraca</taxon>
        <taxon>Cladocera</taxon>
        <taxon>Anomopoda</taxon>
        <taxon>Daphniidae</taxon>
        <taxon>Daphnia</taxon>
    </lineage>
</organism>
<evidence type="ECO:0000313" key="1">
    <source>
        <dbReference type="EMBL" id="KZS07541.1"/>
    </source>
</evidence>
<keyword evidence="2" id="KW-1185">Reference proteome</keyword>
<dbReference type="Proteomes" id="UP000076858">
    <property type="component" value="Unassembled WGS sequence"/>
</dbReference>
<protein>
    <submittedName>
        <fullName evidence="1">Uncharacterized protein</fullName>
    </submittedName>
</protein>
<accession>A0A164Q907</accession>
<comment type="caution">
    <text evidence="1">The sequence shown here is derived from an EMBL/GenBank/DDBJ whole genome shotgun (WGS) entry which is preliminary data.</text>
</comment>
<dbReference type="AlphaFoldDB" id="A0A164Q907"/>
<evidence type="ECO:0000313" key="2">
    <source>
        <dbReference type="Proteomes" id="UP000076858"/>
    </source>
</evidence>
<name>A0A164Q907_9CRUS</name>
<dbReference type="EMBL" id="LRGB01002451">
    <property type="protein sequence ID" value="KZS07541.1"/>
    <property type="molecule type" value="Genomic_DNA"/>
</dbReference>
<reference evidence="1 2" key="1">
    <citation type="submission" date="2016-03" db="EMBL/GenBank/DDBJ databases">
        <title>EvidentialGene: Evidence-directed Construction of Genes on Genomes.</title>
        <authorList>
            <person name="Gilbert D.G."/>
            <person name="Choi J.-H."/>
            <person name="Mockaitis K."/>
            <person name="Colbourne J."/>
            <person name="Pfrender M."/>
        </authorList>
    </citation>
    <scope>NUCLEOTIDE SEQUENCE [LARGE SCALE GENOMIC DNA]</scope>
    <source>
        <strain evidence="1 2">Xinb3</strain>
        <tissue evidence="1">Complete organism</tissue>
    </source>
</reference>
<gene>
    <name evidence="1" type="ORF">APZ42_028663</name>
</gene>